<keyword evidence="2" id="KW-1185">Reference proteome</keyword>
<name>A0A5C1K961_9CAUD</name>
<dbReference type="RefSeq" id="YP_010661094.1">
    <property type="nucleotide sequence ID" value="NC_070882.1"/>
</dbReference>
<protein>
    <submittedName>
        <fullName evidence="1">Uncharacterized protein</fullName>
    </submittedName>
</protein>
<dbReference type="Proteomes" id="UP000322144">
    <property type="component" value="Segment"/>
</dbReference>
<organism evidence="1 2">
    <name type="scientific">Pseudomonas phage vB_PaeM_PS119XW</name>
    <dbReference type="NCBI Taxonomy" id="2601632"/>
    <lineage>
        <taxon>Viruses</taxon>
        <taxon>Duplodnaviria</taxon>
        <taxon>Heunggongvirae</taxon>
        <taxon>Uroviricota</taxon>
        <taxon>Caudoviricetes</taxon>
        <taxon>Chimalliviridae</taxon>
        <taxon>Pawinskivirus</taxon>
        <taxon>Pawinskivirus PS119XW</taxon>
    </lineage>
</organism>
<dbReference type="EMBL" id="MN103543">
    <property type="protein sequence ID" value="QEM42083.1"/>
    <property type="molecule type" value="Genomic_DNA"/>
</dbReference>
<dbReference type="KEGG" id="vg:77937104"/>
<accession>A0A5C1K961</accession>
<proteinExistence type="predicted"/>
<reference evidence="1 2" key="1">
    <citation type="submission" date="2019-06" db="EMBL/GenBank/DDBJ databases">
        <title>A distant relative of Phikzvirus genus phages from a therapeutic phage collection.</title>
        <authorList>
            <person name="Hejnowicz M.S."/>
            <person name="Dabrowski K."/>
            <person name="Gawor J."/>
            <person name="Weber-Dabrowska B."/>
            <person name="Gromadka R."/>
            <person name="Lobocka M.B."/>
        </authorList>
    </citation>
    <scope>NUCLEOTIDE SEQUENCE [LARGE SCALE GENOMIC DNA]</scope>
</reference>
<evidence type="ECO:0000313" key="2">
    <source>
        <dbReference type="Proteomes" id="UP000322144"/>
    </source>
</evidence>
<evidence type="ECO:0000313" key="1">
    <source>
        <dbReference type="EMBL" id="QEM42083.1"/>
    </source>
</evidence>
<dbReference type="GeneID" id="77937104"/>
<sequence length="153" mass="17811">MPGFKRSGKLTVWDGVESNLNLYATSVKREAELLGIGSAVEKEFNSDRFVEINGDIWIFSDRLITLEEFLKLTIYVYTIPFRDSDGWQKNNNPYNNIDTEWTTRNTIHNVTVEEVDLREVMKGKVVTSTTAPMDTDFKVLLRRYPKDVLMYKF</sequence>